<evidence type="ECO:0000313" key="1">
    <source>
        <dbReference type="EMBL" id="MFL0269365.1"/>
    </source>
</evidence>
<comment type="caution">
    <text evidence="1">The sequence shown here is derived from an EMBL/GenBank/DDBJ whole genome shotgun (WGS) entry which is preliminary data.</text>
</comment>
<evidence type="ECO:0000313" key="2">
    <source>
        <dbReference type="Proteomes" id="UP001623661"/>
    </source>
</evidence>
<gene>
    <name evidence="1" type="ORF">ACJDUH_14850</name>
</gene>
<proteinExistence type="predicted"/>
<keyword evidence="2" id="KW-1185">Reference proteome</keyword>
<protein>
    <submittedName>
        <fullName evidence="1">Uncharacterized protein</fullName>
    </submittedName>
</protein>
<accession>A0ABW8TWE2</accession>
<reference evidence="1 2" key="1">
    <citation type="submission" date="2024-11" db="EMBL/GenBank/DDBJ databases">
        <authorList>
            <person name="Heng Y.C."/>
            <person name="Lim A.C.H."/>
            <person name="Lee J.K.Y."/>
            <person name="Kittelmann S."/>
        </authorList>
    </citation>
    <scope>NUCLEOTIDE SEQUENCE [LARGE SCALE GENOMIC DNA]</scope>
    <source>
        <strain evidence="1 2">WILCCON 0202</strain>
    </source>
</reference>
<organism evidence="1 2">
    <name type="scientific">Candidatus Clostridium radicumherbarum</name>
    <dbReference type="NCBI Taxonomy" id="3381662"/>
    <lineage>
        <taxon>Bacteria</taxon>
        <taxon>Bacillati</taxon>
        <taxon>Bacillota</taxon>
        <taxon>Clostridia</taxon>
        <taxon>Eubacteriales</taxon>
        <taxon>Clostridiaceae</taxon>
        <taxon>Clostridium</taxon>
    </lineage>
</organism>
<dbReference type="EMBL" id="JBJHZY010000003">
    <property type="protein sequence ID" value="MFL0269365.1"/>
    <property type="molecule type" value="Genomic_DNA"/>
</dbReference>
<sequence>MRGFSRVTFSFLIGLGLLFSMFFVFGYSNPHNYVRAKETNVSFEHKEPTKLRPLTLEQINNFVKERGITPIVTKNIKNYTVILHETNSARGYYALTSNQNGKIQSEGSGSGGNNANLTPVSIGLSGGSDNIDGTYSFYSFAWVIINDSSVLDKASWATLILDDNTAISESVSGNRGIIISNTMGNSKATNLIIYDKNREVLFIQKL</sequence>
<name>A0ABW8TWE2_9CLOT</name>
<dbReference type="Proteomes" id="UP001623661">
    <property type="component" value="Unassembled WGS sequence"/>
</dbReference>
<dbReference type="RefSeq" id="WP_406765990.1">
    <property type="nucleotide sequence ID" value="NZ_JBJHZY010000003.1"/>
</dbReference>